<dbReference type="Gene3D" id="1.25.40.10">
    <property type="entry name" value="Tetratricopeptide repeat domain"/>
    <property type="match status" value="1"/>
</dbReference>
<reference evidence="2" key="1">
    <citation type="submission" date="2023-08" db="EMBL/GenBank/DDBJ databases">
        <title>Black Yeasts Isolated from many extreme environments.</title>
        <authorList>
            <person name="Coleine C."/>
            <person name="Stajich J.E."/>
            <person name="Selbmann L."/>
        </authorList>
    </citation>
    <scope>NUCLEOTIDE SEQUENCE</scope>
    <source>
        <strain evidence="2">CCFEE 5401</strain>
    </source>
</reference>
<evidence type="ECO:0000313" key="2">
    <source>
        <dbReference type="EMBL" id="KAK5117701.1"/>
    </source>
</evidence>
<dbReference type="InterPro" id="IPR006597">
    <property type="entry name" value="Sel1-like"/>
</dbReference>
<name>A0AAN7TWG8_9PEZI</name>
<dbReference type="GO" id="GO:0032153">
    <property type="term" value="C:cell division site"/>
    <property type="evidence" value="ECO:0007669"/>
    <property type="project" value="TreeGrafter"/>
</dbReference>
<feature type="compositionally biased region" description="Low complexity" evidence="1">
    <location>
        <begin position="84"/>
        <end position="98"/>
    </location>
</feature>
<proteinExistence type="predicted"/>
<evidence type="ECO:0000313" key="3">
    <source>
        <dbReference type="Proteomes" id="UP001310890"/>
    </source>
</evidence>
<dbReference type="PANTHER" id="PTHR43628">
    <property type="entry name" value="ACTIVATOR OF C KINASE PROTEIN 1-RELATED"/>
    <property type="match status" value="1"/>
</dbReference>
<dbReference type="SMART" id="SM00671">
    <property type="entry name" value="SEL1"/>
    <property type="match status" value="2"/>
</dbReference>
<accession>A0AAN7TWG8</accession>
<sequence length="387" mass="42198">MTGLRDLLKKKDKIEKESSVRAVAAVADAGRIEVPEFKFIRTTTESEEVIQPPVYAGDDQERGTSGNSSERSKDKKRHTLGFRKSSAASTKSSTDDAAQPGREEKHKSLPARPKADRRLSERFGLSHKDKSRSVSAESSTHLPEHLPEAPDAVPAPSRQGSKIAEEEQMVSQQRERQWEKRATMLAQSSPLLDGAQPHTPHEKPQRPKSSQPADTACDETIQEAIRLHETGDLEASTTMFGRLANPIGANNALAQVLYGLALRHGWGIRSEPEKAISYLALAASNSASISETSLSTSSSRPEVGKSGGAGKGELVLAIFELANCFRHGWGVNRDPMAARQYYETAANLGDEDALEEAAWCLLEGFGGGKDKVCILYYFPFLLCSILQ</sequence>
<dbReference type="Pfam" id="PF08238">
    <property type="entry name" value="Sel1"/>
    <property type="match status" value="2"/>
</dbReference>
<feature type="region of interest" description="Disordered" evidence="1">
    <location>
        <begin position="43"/>
        <end position="215"/>
    </location>
</feature>
<feature type="compositionally biased region" description="Basic and acidic residues" evidence="1">
    <location>
        <begin position="173"/>
        <end position="182"/>
    </location>
</feature>
<dbReference type="AlphaFoldDB" id="A0AAN7TWG8"/>
<dbReference type="Proteomes" id="UP001310890">
    <property type="component" value="Unassembled WGS sequence"/>
</dbReference>
<dbReference type="GO" id="GO:0010972">
    <property type="term" value="P:negative regulation of G2/M transition of mitotic cell cycle"/>
    <property type="evidence" value="ECO:0007669"/>
    <property type="project" value="TreeGrafter"/>
</dbReference>
<dbReference type="PANTHER" id="PTHR43628:SF1">
    <property type="entry name" value="CHITIN SYNTHASE REGULATORY FACTOR 2-RELATED"/>
    <property type="match status" value="1"/>
</dbReference>
<organism evidence="2 3">
    <name type="scientific">Meristemomyces frigidus</name>
    <dbReference type="NCBI Taxonomy" id="1508187"/>
    <lineage>
        <taxon>Eukaryota</taxon>
        <taxon>Fungi</taxon>
        <taxon>Dikarya</taxon>
        <taxon>Ascomycota</taxon>
        <taxon>Pezizomycotina</taxon>
        <taxon>Dothideomycetes</taxon>
        <taxon>Dothideomycetidae</taxon>
        <taxon>Mycosphaerellales</taxon>
        <taxon>Teratosphaeriaceae</taxon>
        <taxon>Meristemomyces</taxon>
    </lineage>
</organism>
<dbReference type="SUPFAM" id="SSF81901">
    <property type="entry name" value="HCP-like"/>
    <property type="match status" value="1"/>
</dbReference>
<evidence type="ECO:0000256" key="1">
    <source>
        <dbReference type="SAM" id="MobiDB-lite"/>
    </source>
</evidence>
<protein>
    <submittedName>
        <fullName evidence="2">Uncharacterized protein</fullName>
    </submittedName>
</protein>
<dbReference type="InterPro" id="IPR052945">
    <property type="entry name" value="Mitotic_Regulator"/>
</dbReference>
<dbReference type="EMBL" id="JAVRRL010000004">
    <property type="protein sequence ID" value="KAK5117701.1"/>
    <property type="molecule type" value="Genomic_DNA"/>
</dbReference>
<dbReference type="InterPro" id="IPR011990">
    <property type="entry name" value="TPR-like_helical_dom_sf"/>
</dbReference>
<feature type="compositionally biased region" description="Basic and acidic residues" evidence="1">
    <location>
        <begin position="101"/>
        <end position="132"/>
    </location>
</feature>
<gene>
    <name evidence="2" type="ORF">LTR62_005125</name>
</gene>
<comment type="caution">
    <text evidence="2">The sequence shown here is derived from an EMBL/GenBank/DDBJ whole genome shotgun (WGS) entry which is preliminary data.</text>
</comment>